<feature type="compositionally biased region" description="Polar residues" evidence="1">
    <location>
        <begin position="434"/>
        <end position="443"/>
    </location>
</feature>
<comment type="caution">
    <text evidence="2">The sequence shown here is derived from an EMBL/GenBank/DDBJ whole genome shotgun (WGS) entry which is preliminary data.</text>
</comment>
<feature type="region of interest" description="Disordered" evidence="1">
    <location>
        <begin position="269"/>
        <end position="288"/>
    </location>
</feature>
<evidence type="ECO:0000313" key="3">
    <source>
        <dbReference type="Proteomes" id="UP000310158"/>
    </source>
</evidence>
<dbReference type="OrthoDB" id="3365472at2759"/>
<proteinExistence type="predicted"/>
<accession>A0A4S4M6Q7</accession>
<protein>
    <submittedName>
        <fullName evidence="2">Uncharacterized protein</fullName>
    </submittedName>
</protein>
<feature type="region of interest" description="Disordered" evidence="1">
    <location>
        <begin position="393"/>
        <end position="458"/>
    </location>
</feature>
<reference evidence="2 3" key="1">
    <citation type="submission" date="2019-02" db="EMBL/GenBank/DDBJ databases">
        <title>Genome sequencing of the rare red list fungi Bondarzewia mesenterica.</title>
        <authorList>
            <person name="Buettner E."/>
            <person name="Kellner H."/>
        </authorList>
    </citation>
    <scope>NUCLEOTIDE SEQUENCE [LARGE SCALE GENOMIC DNA]</scope>
    <source>
        <strain evidence="2 3">DSM 108281</strain>
    </source>
</reference>
<feature type="compositionally biased region" description="Pro residues" evidence="1">
    <location>
        <begin position="144"/>
        <end position="154"/>
    </location>
</feature>
<evidence type="ECO:0000256" key="1">
    <source>
        <dbReference type="SAM" id="MobiDB-lite"/>
    </source>
</evidence>
<feature type="compositionally biased region" description="Polar residues" evidence="1">
    <location>
        <begin position="275"/>
        <end position="285"/>
    </location>
</feature>
<dbReference type="EMBL" id="SGPL01000031">
    <property type="protein sequence ID" value="THH20021.1"/>
    <property type="molecule type" value="Genomic_DNA"/>
</dbReference>
<sequence>MATTPFSPILFCSPAATASHPPFLSSWIISILPGVPSVVVTSSPSDTPSPCNPPTLPDQLSLLPLPLPQLLLLVSIFQHSSSPSPLLILFHLASKNNAQDEPTICRTRSKNRTIRTRTAGGLTRSTGRVKPNGTIKCSDSKKNPPAPMSPPAPQQPLTAPVKLRTVIDQNPIPLQRDGNDSASSASTSPESEDKILLGDSAPLSGYASISPSVAALARMYDFPPLPPRAPLLEEEEEEMSSFPEPSNDYQSGVMMAAYRIKTALCPEPAPKRSSHPFNQAPSHNQKPIPGWTDGSDAWRSSVYSLSTVETAMKQASGVQDRPCIQIVRGLPALLYRRLLYTQRASYTDSISLFCHFRLDLKAHFGGEIEHAGGRVFQIPSDLRSSLGFMHVGLMPGTQHPQTGPSLSSCRSGLGSTRSRMQSPLSRKGSELSEDSISQSQENEAGSLPTPKRPGIETRPWSYGNVLTYPLMPMPNKEIKFERRVVNGKTKIIEVEVEVQPQMKRLFLFPGKEVRQ</sequence>
<evidence type="ECO:0000313" key="2">
    <source>
        <dbReference type="EMBL" id="THH20021.1"/>
    </source>
</evidence>
<gene>
    <name evidence="2" type="ORF">EW146_g1255</name>
</gene>
<feature type="region of interest" description="Disordered" evidence="1">
    <location>
        <begin position="170"/>
        <end position="197"/>
    </location>
</feature>
<name>A0A4S4M6Q7_9AGAM</name>
<organism evidence="2 3">
    <name type="scientific">Bondarzewia mesenterica</name>
    <dbReference type="NCBI Taxonomy" id="1095465"/>
    <lineage>
        <taxon>Eukaryota</taxon>
        <taxon>Fungi</taxon>
        <taxon>Dikarya</taxon>
        <taxon>Basidiomycota</taxon>
        <taxon>Agaricomycotina</taxon>
        <taxon>Agaricomycetes</taxon>
        <taxon>Russulales</taxon>
        <taxon>Bondarzewiaceae</taxon>
        <taxon>Bondarzewia</taxon>
    </lineage>
</organism>
<keyword evidence="3" id="KW-1185">Reference proteome</keyword>
<feature type="region of interest" description="Disordered" evidence="1">
    <location>
        <begin position="227"/>
        <end position="248"/>
    </location>
</feature>
<dbReference type="AlphaFoldDB" id="A0A4S4M6Q7"/>
<feature type="region of interest" description="Disordered" evidence="1">
    <location>
        <begin position="114"/>
        <end position="157"/>
    </location>
</feature>
<dbReference type="Proteomes" id="UP000310158">
    <property type="component" value="Unassembled WGS sequence"/>
</dbReference>
<feature type="compositionally biased region" description="Polar residues" evidence="1">
    <location>
        <begin position="398"/>
        <end position="424"/>
    </location>
</feature>